<proteinExistence type="predicted"/>
<name>A0A8X7C2W7_9ARAC</name>
<comment type="caution">
    <text evidence="1">The sequence shown here is derived from an EMBL/GenBank/DDBJ whole genome shotgun (WGS) entry which is preliminary data.</text>
</comment>
<evidence type="ECO:0000313" key="2">
    <source>
        <dbReference type="Proteomes" id="UP000886998"/>
    </source>
</evidence>
<evidence type="ECO:0000313" key="1">
    <source>
        <dbReference type="EMBL" id="GFY53460.1"/>
    </source>
</evidence>
<accession>A0A8X7C2W7</accession>
<reference evidence="1" key="1">
    <citation type="submission" date="2020-08" db="EMBL/GenBank/DDBJ databases">
        <title>Multicomponent nature underlies the extraordinary mechanical properties of spider dragline silk.</title>
        <authorList>
            <person name="Kono N."/>
            <person name="Nakamura H."/>
            <person name="Mori M."/>
            <person name="Yoshida Y."/>
            <person name="Ohtoshi R."/>
            <person name="Malay A.D."/>
            <person name="Moran D.A.P."/>
            <person name="Tomita M."/>
            <person name="Numata K."/>
            <person name="Arakawa K."/>
        </authorList>
    </citation>
    <scope>NUCLEOTIDE SEQUENCE</scope>
</reference>
<keyword evidence="2" id="KW-1185">Reference proteome</keyword>
<organism evidence="1 2">
    <name type="scientific">Trichonephila inaurata madagascariensis</name>
    <dbReference type="NCBI Taxonomy" id="2747483"/>
    <lineage>
        <taxon>Eukaryota</taxon>
        <taxon>Metazoa</taxon>
        <taxon>Ecdysozoa</taxon>
        <taxon>Arthropoda</taxon>
        <taxon>Chelicerata</taxon>
        <taxon>Arachnida</taxon>
        <taxon>Araneae</taxon>
        <taxon>Araneomorphae</taxon>
        <taxon>Entelegynae</taxon>
        <taxon>Araneoidea</taxon>
        <taxon>Nephilidae</taxon>
        <taxon>Trichonephila</taxon>
        <taxon>Trichonephila inaurata</taxon>
    </lineage>
</organism>
<sequence>MYSQGLRLYPKCPLHRLYELRKTSYVCVEYSSGTLITVPEKKLNLFRNCILRLDTGIVSCVPITTVEIQIYLEPLYDRRDGKVALNNAVTVLRRENFLSNYWMAVEIKSTKTLTFLHKRTHDTLDFPPSSRCFLPKPWCTLKNIKLARDYSDFLSDVS</sequence>
<dbReference type="AlphaFoldDB" id="A0A8X7C2W7"/>
<protein>
    <submittedName>
        <fullName evidence="1">Uncharacterized protein</fullName>
    </submittedName>
</protein>
<dbReference type="Proteomes" id="UP000886998">
    <property type="component" value="Unassembled WGS sequence"/>
</dbReference>
<gene>
    <name evidence="1" type="ORF">TNIN_241471</name>
</gene>
<dbReference type="EMBL" id="BMAV01009280">
    <property type="protein sequence ID" value="GFY53460.1"/>
    <property type="molecule type" value="Genomic_DNA"/>
</dbReference>